<sequence length="109" mass="12468">MEVQRLELVRLKLDNIWISMRGNLWKWGTARDSEGDCVDFGEDGTFADAWRLRSSELGFWVSWIFAKIALRIISSEEVSRPLLCLVELDLINGIGEFLAMGNGEQTFDI</sequence>
<feature type="non-terminal residue" evidence="1">
    <location>
        <position position="109"/>
    </location>
</feature>
<proteinExistence type="predicted"/>
<evidence type="ECO:0000313" key="2">
    <source>
        <dbReference type="Proteomes" id="UP001314170"/>
    </source>
</evidence>
<gene>
    <name evidence="1" type="ORF">DCAF_LOCUS14433</name>
</gene>
<dbReference type="AlphaFoldDB" id="A0AAV1RSV1"/>
<protein>
    <submittedName>
        <fullName evidence="1">Uncharacterized protein</fullName>
    </submittedName>
</protein>
<dbReference type="Proteomes" id="UP001314170">
    <property type="component" value="Unassembled WGS sequence"/>
</dbReference>
<reference evidence="1 2" key="1">
    <citation type="submission" date="2024-01" db="EMBL/GenBank/DDBJ databases">
        <authorList>
            <person name="Waweru B."/>
        </authorList>
    </citation>
    <scope>NUCLEOTIDE SEQUENCE [LARGE SCALE GENOMIC DNA]</scope>
</reference>
<keyword evidence="2" id="KW-1185">Reference proteome</keyword>
<accession>A0AAV1RSV1</accession>
<comment type="caution">
    <text evidence="1">The sequence shown here is derived from an EMBL/GenBank/DDBJ whole genome shotgun (WGS) entry which is preliminary data.</text>
</comment>
<evidence type="ECO:0000313" key="1">
    <source>
        <dbReference type="EMBL" id="CAK7339382.1"/>
    </source>
</evidence>
<organism evidence="1 2">
    <name type="scientific">Dovyalis caffra</name>
    <dbReference type="NCBI Taxonomy" id="77055"/>
    <lineage>
        <taxon>Eukaryota</taxon>
        <taxon>Viridiplantae</taxon>
        <taxon>Streptophyta</taxon>
        <taxon>Embryophyta</taxon>
        <taxon>Tracheophyta</taxon>
        <taxon>Spermatophyta</taxon>
        <taxon>Magnoliopsida</taxon>
        <taxon>eudicotyledons</taxon>
        <taxon>Gunneridae</taxon>
        <taxon>Pentapetalae</taxon>
        <taxon>rosids</taxon>
        <taxon>fabids</taxon>
        <taxon>Malpighiales</taxon>
        <taxon>Salicaceae</taxon>
        <taxon>Flacourtieae</taxon>
        <taxon>Dovyalis</taxon>
    </lineage>
</organism>
<name>A0AAV1RSV1_9ROSI</name>
<dbReference type="EMBL" id="CAWUPB010001157">
    <property type="protein sequence ID" value="CAK7339382.1"/>
    <property type="molecule type" value="Genomic_DNA"/>
</dbReference>